<organism evidence="2 3">
    <name type="scientific">Pseudoalteromonas xiamenensis</name>
    <dbReference type="NCBI Taxonomy" id="882626"/>
    <lineage>
        <taxon>Bacteria</taxon>
        <taxon>Pseudomonadati</taxon>
        <taxon>Pseudomonadota</taxon>
        <taxon>Gammaproteobacteria</taxon>
        <taxon>Alteromonadales</taxon>
        <taxon>Pseudoalteromonadaceae</taxon>
        <taxon>Pseudoalteromonas</taxon>
    </lineage>
</organism>
<protein>
    <submittedName>
        <fullName evidence="2">Uncharacterized protein</fullName>
    </submittedName>
</protein>
<proteinExistence type="predicted"/>
<name>A0A975DER5_9GAMM</name>
<feature type="transmembrane region" description="Helical" evidence="1">
    <location>
        <begin position="29"/>
        <end position="52"/>
    </location>
</feature>
<evidence type="ECO:0000313" key="2">
    <source>
        <dbReference type="EMBL" id="QTH70486.1"/>
    </source>
</evidence>
<evidence type="ECO:0000313" key="3">
    <source>
        <dbReference type="Proteomes" id="UP000664904"/>
    </source>
</evidence>
<evidence type="ECO:0000256" key="1">
    <source>
        <dbReference type="SAM" id="Phobius"/>
    </source>
</evidence>
<dbReference type="RefSeq" id="WP_208842076.1">
    <property type="nucleotide sequence ID" value="NZ_CP072133.1"/>
</dbReference>
<keyword evidence="3" id="KW-1185">Reference proteome</keyword>
<reference evidence="2" key="1">
    <citation type="submission" date="2021-03" db="EMBL/GenBank/DDBJ databases">
        <title>Complete Genome of Pseudoalteromonas xiamenensis STKMTI.2, a new potential marine bacterium producing anti-Vibrio compounds.</title>
        <authorList>
            <person name="Handayani D.P."/>
            <person name="Isnansetyo A."/>
            <person name="Istiqomah I."/>
            <person name="Jumina J."/>
        </authorList>
    </citation>
    <scope>NUCLEOTIDE SEQUENCE</scope>
    <source>
        <strain evidence="2">STKMTI.2</strain>
    </source>
</reference>
<keyword evidence="1" id="KW-0812">Transmembrane</keyword>
<dbReference type="Proteomes" id="UP000664904">
    <property type="component" value="Chromosome"/>
</dbReference>
<dbReference type="KEGG" id="pxi:J5O05_10880"/>
<dbReference type="EMBL" id="CP072133">
    <property type="protein sequence ID" value="QTH70486.1"/>
    <property type="molecule type" value="Genomic_DNA"/>
</dbReference>
<keyword evidence="1" id="KW-0472">Membrane</keyword>
<gene>
    <name evidence="2" type="ORF">J5O05_10880</name>
</gene>
<keyword evidence="1" id="KW-1133">Transmembrane helix</keyword>
<sequence>MKRFFIGLALFAFGASLIALGYLYWPWLQLPGVIILLPGGYFAAWGYAGIFANRFAQVLDRKALDPSLFDNEDPK</sequence>
<accession>A0A975DER5</accession>
<dbReference type="AlphaFoldDB" id="A0A975DER5"/>